<dbReference type="InterPro" id="IPR003353">
    <property type="entry name" value="PTS_IIB_fruc"/>
</dbReference>
<evidence type="ECO:0000256" key="4">
    <source>
        <dbReference type="ARBA" id="ARBA00022448"/>
    </source>
</evidence>
<keyword evidence="19" id="KW-1185">Reference proteome</keyword>
<sequence>MAKLVAVTACPTGIAHTFMAAEALRRVADLKGHDLTVETQGGEGVRTPLEEQAVAQADAVILATDITVDESRFHGKPLVRTSTAVAIRDTERIIDEAVARATLHRTAAATEAGAATSQDALRAGTEPHHGEAPLPLAGAPRQGEQAPGTGPARTPPPLAGAPRQGEQAPGTGPARTPPPLAGAPRQGEQAPSAASGSARASAGAPRQGEQDPGASTASSRASTLAGAPRQSEPSRTPASTPGASRRADTSTGVSFPRPHGLLTDSSPPTRSDAPRRAEPGAEPLRTPPSSTPAGTLVAVTACPTGIAHTFMAAEALTRAARAKGYAIRVETQGSVGAKNTLTPEEIAQADAVIIGADTHVSTERFAGKRLLQTSVGEALKQADRVVEQALALPEPADTARPASALPTGAGVKAEPAGAYKHLLTGVSFMLPFVVAGGLLLALSFVFGIDAYKQPGTLPAALKGIGDAAFALMVPALAGYLAYSIADRPGLAPGFIGGMLAQQLNAGFLGGIAAGFLAGFVARTLRDRIRLPANLEGLKPVLVIPLLSALIVGLLMTYVIGAPVAALMGALTRFLTGMSGANAVLLGLLLGAMVAFDTGGPINKAAYAFAVGLLGSSTFTPMAAVMVAGMTPPLGLALATVVAKSRFTLQEREAGKAAAVLGLAFITEGAIPYAARDPLRVIPSIVFGSAIAGAVSMGFGCALRAPHGGVFVLAIPNAVAPLGPYVLALVAGTLATTLALVVLKRPLPTTP</sequence>
<dbReference type="Pfam" id="PF02302">
    <property type="entry name" value="PTS_IIB"/>
    <property type="match status" value="2"/>
</dbReference>
<feature type="domain" description="PTS EIIB type-2" evidence="16">
    <location>
        <begin position="4"/>
        <end position="99"/>
    </location>
</feature>
<dbReference type="GO" id="GO:0005886">
    <property type="term" value="C:plasma membrane"/>
    <property type="evidence" value="ECO:0007669"/>
    <property type="project" value="UniProtKB-SubCell"/>
</dbReference>
<feature type="compositionally biased region" description="Low complexity" evidence="14">
    <location>
        <begin position="182"/>
        <end position="206"/>
    </location>
</feature>
<dbReference type="InterPro" id="IPR006327">
    <property type="entry name" value="PTS_IIC_fruc"/>
</dbReference>
<dbReference type="CDD" id="cd05569">
    <property type="entry name" value="PTS_IIB_fructose"/>
    <property type="match status" value="2"/>
</dbReference>
<comment type="subcellular location">
    <subcellularLocation>
        <location evidence="2">Cell inner membrane</location>
        <topology evidence="2">Multi-pass membrane protein</topology>
    </subcellularLocation>
</comment>
<feature type="transmembrane region" description="Helical" evidence="15">
    <location>
        <begin position="428"/>
        <end position="451"/>
    </location>
</feature>
<dbReference type="GO" id="GO:0005351">
    <property type="term" value="F:carbohydrate:proton symporter activity"/>
    <property type="evidence" value="ECO:0007669"/>
    <property type="project" value="InterPro"/>
</dbReference>
<dbReference type="EMBL" id="RAWB01000471">
    <property type="protein sequence ID" value="RKH49142.1"/>
    <property type="molecule type" value="Genomic_DNA"/>
</dbReference>
<dbReference type="AlphaFoldDB" id="A0A3A8P9L0"/>
<dbReference type="NCBIfam" id="NF007783">
    <property type="entry name" value="PRK10474.1"/>
    <property type="match status" value="2"/>
</dbReference>
<dbReference type="PANTHER" id="PTHR30505:SF0">
    <property type="entry name" value="FRUCTOSE-LIKE PTS SYSTEM EIIBC COMPONENT-RELATED"/>
    <property type="match status" value="1"/>
</dbReference>
<evidence type="ECO:0000256" key="11">
    <source>
        <dbReference type="ARBA" id="ARBA00022777"/>
    </source>
</evidence>
<dbReference type="NCBIfam" id="TIGR00829">
    <property type="entry name" value="FRU"/>
    <property type="match status" value="2"/>
</dbReference>
<dbReference type="Pfam" id="PF02378">
    <property type="entry name" value="PTS_EIIC"/>
    <property type="match status" value="1"/>
</dbReference>
<dbReference type="InterPro" id="IPR003352">
    <property type="entry name" value="PTS_EIIC"/>
</dbReference>
<evidence type="ECO:0000256" key="14">
    <source>
        <dbReference type="SAM" id="MobiDB-lite"/>
    </source>
</evidence>
<feature type="domain" description="PTS EIIC type-2" evidence="17">
    <location>
        <begin position="418"/>
        <end position="750"/>
    </location>
</feature>
<evidence type="ECO:0000256" key="15">
    <source>
        <dbReference type="SAM" id="Phobius"/>
    </source>
</evidence>
<evidence type="ECO:0000256" key="13">
    <source>
        <dbReference type="ARBA" id="ARBA00023136"/>
    </source>
</evidence>
<dbReference type="InterPro" id="IPR013014">
    <property type="entry name" value="PTS_EIIC_2"/>
</dbReference>
<evidence type="ECO:0000256" key="8">
    <source>
        <dbReference type="ARBA" id="ARBA00022679"/>
    </source>
</evidence>
<dbReference type="GO" id="GO:0090563">
    <property type="term" value="F:protein-phosphocysteine-sugar phosphotransferase activity"/>
    <property type="evidence" value="ECO:0007669"/>
    <property type="project" value="TreeGrafter"/>
</dbReference>
<evidence type="ECO:0000256" key="12">
    <source>
        <dbReference type="ARBA" id="ARBA00022989"/>
    </source>
</evidence>
<dbReference type="NCBIfam" id="TIGR01427">
    <property type="entry name" value="PTS_IIC_fructo"/>
    <property type="match status" value="1"/>
</dbReference>
<evidence type="ECO:0000256" key="9">
    <source>
        <dbReference type="ARBA" id="ARBA00022683"/>
    </source>
</evidence>
<keyword evidence="6" id="KW-0597">Phosphoprotein</keyword>
<comment type="caution">
    <text evidence="18">The sequence shown here is derived from an EMBL/GenBank/DDBJ whole genome shotgun (WGS) entry which is preliminary data.</text>
</comment>
<evidence type="ECO:0000256" key="2">
    <source>
        <dbReference type="ARBA" id="ARBA00004429"/>
    </source>
</evidence>
<keyword evidence="13 15" id="KW-0472">Membrane</keyword>
<feature type="compositionally biased region" description="Polar residues" evidence="14">
    <location>
        <begin position="231"/>
        <end position="242"/>
    </location>
</feature>
<feature type="transmembrane region" description="Helical" evidence="15">
    <location>
        <begin position="573"/>
        <end position="595"/>
    </location>
</feature>
<name>A0A3A8P9L0_9BACT</name>
<keyword evidence="4" id="KW-0813">Transport</keyword>
<feature type="transmembrane region" description="Helical" evidence="15">
    <location>
        <begin position="607"/>
        <end position="633"/>
    </location>
</feature>
<evidence type="ECO:0000256" key="7">
    <source>
        <dbReference type="ARBA" id="ARBA00022597"/>
    </source>
</evidence>
<dbReference type="GO" id="GO:0022877">
    <property type="term" value="F:protein-N(PI)-phosphohistidine-fructose phosphotransferase system transporter activity"/>
    <property type="evidence" value="ECO:0007669"/>
    <property type="project" value="InterPro"/>
</dbReference>
<dbReference type="InterPro" id="IPR003501">
    <property type="entry name" value="PTS_EIIB_2/3"/>
</dbReference>
<evidence type="ECO:0000259" key="16">
    <source>
        <dbReference type="PROSITE" id="PS51099"/>
    </source>
</evidence>
<gene>
    <name evidence="18" type="ORF">D7V93_32265</name>
</gene>
<feature type="transmembrane region" description="Helical" evidence="15">
    <location>
        <begin position="505"/>
        <end position="524"/>
    </location>
</feature>
<evidence type="ECO:0000256" key="5">
    <source>
        <dbReference type="ARBA" id="ARBA00022475"/>
    </source>
</evidence>
<dbReference type="RefSeq" id="WP_120647035.1">
    <property type="nucleotide sequence ID" value="NZ_RAWB01000471.1"/>
</dbReference>
<feature type="domain" description="PTS EIIB type-2" evidence="16">
    <location>
        <begin position="296"/>
        <end position="391"/>
    </location>
</feature>
<keyword evidence="11" id="KW-0418">Kinase</keyword>
<dbReference type="PROSITE" id="PS51104">
    <property type="entry name" value="PTS_EIIC_TYPE_2"/>
    <property type="match status" value="1"/>
</dbReference>
<feature type="transmembrane region" description="Helical" evidence="15">
    <location>
        <begin position="684"/>
        <end position="704"/>
    </location>
</feature>
<protein>
    <recommendedName>
        <fullName evidence="3">protein-N(pi)-phosphohistidine--D-fructose phosphotransferase</fullName>
        <ecNumber evidence="3">2.7.1.202</ecNumber>
    </recommendedName>
</protein>
<dbReference type="PROSITE" id="PS51099">
    <property type="entry name" value="PTS_EIIB_TYPE_2"/>
    <property type="match status" value="2"/>
</dbReference>
<feature type="compositionally biased region" description="Low complexity" evidence="14">
    <location>
        <begin position="160"/>
        <end position="174"/>
    </location>
</feature>
<evidence type="ECO:0000259" key="17">
    <source>
        <dbReference type="PROSITE" id="PS51104"/>
    </source>
</evidence>
<dbReference type="GO" id="GO:0009401">
    <property type="term" value="P:phosphoenolpyruvate-dependent sugar phosphotransferase system"/>
    <property type="evidence" value="ECO:0007669"/>
    <property type="project" value="UniProtKB-KW"/>
</dbReference>
<evidence type="ECO:0000313" key="18">
    <source>
        <dbReference type="EMBL" id="RKH49142.1"/>
    </source>
</evidence>
<keyword evidence="9" id="KW-0598">Phosphotransferase system</keyword>
<feature type="region of interest" description="Disordered" evidence="14">
    <location>
        <begin position="108"/>
        <end position="295"/>
    </location>
</feature>
<dbReference type="InterPro" id="IPR036095">
    <property type="entry name" value="PTS_EIIB-like_sf"/>
</dbReference>
<keyword evidence="5" id="KW-1003">Cell membrane</keyword>
<comment type="catalytic activity">
    <reaction evidence="1">
        <text>D-fructose(out) + N(pros)-phospho-L-histidyl-[protein] = D-fructose 1-phosphate(in) + L-histidyl-[protein]</text>
        <dbReference type="Rhea" id="RHEA:49252"/>
        <dbReference type="Rhea" id="RHEA-COMP:9745"/>
        <dbReference type="Rhea" id="RHEA-COMP:9746"/>
        <dbReference type="ChEBI" id="CHEBI:29979"/>
        <dbReference type="ChEBI" id="CHEBI:37721"/>
        <dbReference type="ChEBI" id="CHEBI:58674"/>
        <dbReference type="ChEBI" id="CHEBI:64837"/>
        <dbReference type="EC" id="2.7.1.202"/>
    </reaction>
</comment>
<dbReference type="FunFam" id="3.40.50.2300:FF:000014">
    <property type="entry name" value="PTS system fructose-like transporter subunit IIB"/>
    <property type="match status" value="1"/>
</dbReference>
<keyword evidence="8 18" id="KW-0808">Transferase</keyword>
<keyword evidence="7" id="KW-0762">Sugar transport</keyword>
<feature type="compositionally biased region" description="Low complexity" evidence="14">
    <location>
        <begin position="213"/>
        <end position="227"/>
    </location>
</feature>
<dbReference type="GO" id="GO:0016301">
    <property type="term" value="F:kinase activity"/>
    <property type="evidence" value="ECO:0007669"/>
    <property type="project" value="UniProtKB-KW"/>
</dbReference>
<proteinExistence type="predicted"/>
<evidence type="ECO:0000256" key="6">
    <source>
        <dbReference type="ARBA" id="ARBA00022553"/>
    </source>
</evidence>
<dbReference type="PANTHER" id="PTHR30505">
    <property type="entry name" value="FRUCTOSE-LIKE PERMEASE"/>
    <property type="match status" value="1"/>
</dbReference>
<evidence type="ECO:0000256" key="10">
    <source>
        <dbReference type="ARBA" id="ARBA00022692"/>
    </source>
</evidence>
<reference evidence="19" key="1">
    <citation type="submission" date="2018-09" db="EMBL/GenBank/DDBJ databases">
        <authorList>
            <person name="Livingstone P.G."/>
            <person name="Whitworth D.E."/>
        </authorList>
    </citation>
    <scope>NUCLEOTIDE SEQUENCE [LARGE SCALE GENOMIC DNA]</scope>
    <source>
        <strain evidence="19">CA051B</strain>
    </source>
</reference>
<dbReference type="Proteomes" id="UP000272888">
    <property type="component" value="Unassembled WGS sequence"/>
</dbReference>
<dbReference type="InterPro" id="IPR050864">
    <property type="entry name" value="Bacterial_PTS_Sugar_Transport"/>
</dbReference>
<dbReference type="Gene3D" id="3.40.50.2300">
    <property type="match status" value="2"/>
</dbReference>
<dbReference type="InterPro" id="IPR013011">
    <property type="entry name" value="PTS_EIIB_2"/>
</dbReference>
<keyword evidence="10 15" id="KW-0812">Transmembrane</keyword>
<feature type="transmembrane region" description="Helical" evidence="15">
    <location>
        <begin position="545"/>
        <end position="567"/>
    </location>
</feature>
<organism evidence="18 19">
    <name type="scientific">Corallococcus llansteffanensis</name>
    <dbReference type="NCBI Taxonomy" id="2316731"/>
    <lineage>
        <taxon>Bacteria</taxon>
        <taxon>Pseudomonadati</taxon>
        <taxon>Myxococcota</taxon>
        <taxon>Myxococcia</taxon>
        <taxon>Myxococcales</taxon>
        <taxon>Cystobacterineae</taxon>
        <taxon>Myxococcaceae</taxon>
        <taxon>Corallococcus</taxon>
    </lineage>
</organism>
<feature type="transmembrane region" description="Helical" evidence="15">
    <location>
        <begin position="463"/>
        <end position="485"/>
    </location>
</feature>
<dbReference type="EC" id="2.7.1.202" evidence="3"/>
<accession>A0A3A8P9L0</accession>
<evidence type="ECO:0000256" key="3">
    <source>
        <dbReference type="ARBA" id="ARBA00012799"/>
    </source>
</evidence>
<evidence type="ECO:0000256" key="1">
    <source>
        <dbReference type="ARBA" id="ARBA00001401"/>
    </source>
</evidence>
<keyword evidence="12 15" id="KW-1133">Transmembrane helix</keyword>
<dbReference type="SUPFAM" id="SSF52794">
    <property type="entry name" value="PTS system IIB component-like"/>
    <property type="match status" value="2"/>
</dbReference>
<evidence type="ECO:0000313" key="19">
    <source>
        <dbReference type="Proteomes" id="UP000272888"/>
    </source>
</evidence>